<reference evidence="6" key="1">
    <citation type="submission" date="2018-11" db="EMBL/GenBank/DDBJ databases">
        <authorList>
            <person name="Alioto T."/>
            <person name="Alioto T."/>
        </authorList>
    </citation>
    <scope>NUCLEOTIDE SEQUENCE</scope>
</reference>
<proteinExistence type="predicted"/>
<evidence type="ECO:0000259" key="4">
    <source>
        <dbReference type="PROSITE" id="PS50923"/>
    </source>
</evidence>
<evidence type="ECO:0008006" key="8">
    <source>
        <dbReference type="Google" id="ProtNLM"/>
    </source>
</evidence>
<comment type="caution">
    <text evidence="6">The sequence shown here is derived from an EMBL/GenBank/DDBJ whole genome shotgun (WGS) entry which is preliminary data.</text>
</comment>
<gene>
    <name evidence="6" type="ORF">MGAL_10B026463</name>
</gene>
<dbReference type="OrthoDB" id="6070218at2759"/>
<evidence type="ECO:0000313" key="6">
    <source>
        <dbReference type="EMBL" id="VDH97400.1"/>
    </source>
</evidence>
<evidence type="ECO:0000313" key="7">
    <source>
        <dbReference type="Proteomes" id="UP000596742"/>
    </source>
</evidence>
<dbReference type="InterPro" id="IPR036056">
    <property type="entry name" value="Fibrinogen-like_C"/>
</dbReference>
<evidence type="ECO:0000256" key="3">
    <source>
        <dbReference type="SAM" id="SignalP"/>
    </source>
</evidence>
<dbReference type="Gene3D" id="3.90.215.10">
    <property type="entry name" value="Gamma Fibrinogen, chain A, domain 1"/>
    <property type="match status" value="1"/>
</dbReference>
<dbReference type="InterPro" id="IPR000436">
    <property type="entry name" value="Sushi_SCR_CCP_dom"/>
</dbReference>
<dbReference type="PROSITE" id="PS50923">
    <property type="entry name" value="SUSHI"/>
    <property type="match status" value="1"/>
</dbReference>
<dbReference type="GO" id="GO:0005615">
    <property type="term" value="C:extracellular space"/>
    <property type="evidence" value="ECO:0007669"/>
    <property type="project" value="TreeGrafter"/>
</dbReference>
<dbReference type="PROSITE" id="PS00514">
    <property type="entry name" value="FIBRINOGEN_C_1"/>
    <property type="match status" value="1"/>
</dbReference>
<feature type="domain" description="Sushi" evidence="4">
    <location>
        <begin position="149"/>
        <end position="209"/>
    </location>
</feature>
<dbReference type="InterPro" id="IPR035976">
    <property type="entry name" value="Sushi/SCR/CCP_sf"/>
</dbReference>
<keyword evidence="3" id="KW-0732">Signal</keyword>
<feature type="domain" description="Fibrinogen C-terminal" evidence="5">
    <location>
        <begin position="208"/>
        <end position="418"/>
    </location>
</feature>
<dbReference type="FunFam" id="3.90.215.10:FF:000001">
    <property type="entry name" value="Tenascin isoform 1"/>
    <property type="match status" value="1"/>
</dbReference>
<dbReference type="SUPFAM" id="SSF57535">
    <property type="entry name" value="Complement control module/SCR domain"/>
    <property type="match status" value="1"/>
</dbReference>
<dbReference type="NCBIfam" id="NF040941">
    <property type="entry name" value="GGGWT_bact"/>
    <property type="match status" value="1"/>
</dbReference>
<evidence type="ECO:0000259" key="5">
    <source>
        <dbReference type="PROSITE" id="PS51406"/>
    </source>
</evidence>
<dbReference type="InterPro" id="IPR020837">
    <property type="entry name" value="Fibrinogen_CS"/>
</dbReference>
<dbReference type="CDD" id="cd00033">
    <property type="entry name" value="CCP"/>
    <property type="match status" value="1"/>
</dbReference>
<protein>
    <recommendedName>
        <fullName evidence="8">Fibrinogen C-terminal domain-containing protein</fullName>
    </recommendedName>
</protein>
<evidence type="ECO:0000256" key="1">
    <source>
        <dbReference type="ARBA" id="ARBA00023157"/>
    </source>
</evidence>
<dbReference type="PANTHER" id="PTHR19143">
    <property type="entry name" value="FIBRINOGEN/TENASCIN/ANGIOPOEITIN"/>
    <property type="match status" value="1"/>
</dbReference>
<organism evidence="6 7">
    <name type="scientific">Mytilus galloprovincialis</name>
    <name type="common">Mediterranean mussel</name>
    <dbReference type="NCBI Taxonomy" id="29158"/>
    <lineage>
        <taxon>Eukaryota</taxon>
        <taxon>Metazoa</taxon>
        <taxon>Spiralia</taxon>
        <taxon>Lophotrochozoa</taxon>
        <taxon>Mollusca</taxon>
        <taxon>Bivalvia</taxon>
        <taxon>Autobranchia</taxon>
        <taxon>Pteriomorphia</taxon>
        <taxon>Mytilida</taxon>
        <taxon>Mytiloidea</taxon>
        <taxon>Mytilidae</taxon>
        <taxon>Mytilinae</taxon>
        <taxon>Mytilus</taxon>
    </lineage>
</organism>
<dbReference type="CDD" id="cd00087">
    <property type="entry name" value="FReD"/>
    <property type="match status" value="1"/>
</dbReference>
<dbReference type="EMBL" id="UYJE01000893">
    <property type="protein sequence ID" value="VDH97400.1"/>
    <property type="molecule type" value="Genomic_DNA"/>
</dbReference>
<dbReference type="Pfam" id="PF00147">
    <property type="entry name" value="Fibrinogen_C"/>
    <property type="match status" value="1"/>
</dbReference>
<sequence length="420" mass="48070">MKIDNLLRSILPSLLFFQQCSSMLEDVCAKDDYECQHPDDVGGIGHLLHNKSQNINILRRLQRMSMLQCVKECFTTSQCIAINYRKNWKLCDILDKLPVGEKLQNESGSIYSKLSSWPKSLAGGCADKTCKSGQKCTKQSNGGFGCTHVYCESPAPTTSNATCIETFGLYRNLGTGIQFKCNNRFTIKGRPFQICSEHGKWKQLFCCIEKSLRPHDCGDIPEHCPSAVYTIYSTGSSSLDVYCDMETAGGSWTVIQRRIDGSTDFYRGWSDYEQGFGRIDSEYWLGNTVIHTITSSEKYELYIHLEDFDGKTAYAKYSTFNIEESKSNFMLHIHGYTGTAGDSLDYHNKMMFTTKDKDNDQWRNENCADYRKGAWWYKYCIKSNLNGKYGNRNSGQIFWTKWTKESLKSTRMMIKKTSEQ</sequence>
<keyword evidence="7" id="KW-1185">Reference proteome</keyword>
<dbReference type="InterPro" id="IPR050373">
    <property type="entry name" value="Fibrinogen_C-term_domain"/>
</dbReference>
<dbReference type="SMART" id="SM00186">
    <property type="entry name" value="FBG"/>
    <property type="match status" value="1"/>
</dbReference>
<accession>A0A8B6BXK2</accession>
<dbReference type="InterPro" id="IPR002181">
    <property type="entry name" value="Fibrinogen_a/b/g_C_dom"/>
</dbReference>
<dbReference type="PROSITE" id="PS51406">
    <property type="entry name" value="FIBRINOGEN_C_2"/>
    <property type="match status" value="1"/>
</dbReference>
<dbReference type="Proteomes" id="UP000596742">
    <property type="component" value="Unassembled WGS sequence"/>
</dbReference>
<keyword evidence="1" id="KW-1015">Disulfide bond</keyword>
<feature type="signal peptide" evidence="3">
    <location>
        <begin position="1"/>
        <end position="22"/>
    </location>
</feature>
<dbReference type="InterPro" id="IPR014716">
    <property type="entry name" value="Fibrinogen_a/b/g_C_1"/>
</dbReference>
<keyword evidence="2" id="KW-0768">Sushi</keyword>
<feature type="chain" id="PRO_5033001561" description="Fibrinogen C-terminal domain-containing protein" evidence="3">
    <location>
        <begin position="23"/>
        <end position="420"/>
    </location>
</feature>
<evidence type="ECO:0000256" key="2">
    <source>
        <dbReference type="PROSITE-ProRule" id="PRU00302"/>
    </source>
</evidence>
<comment type="caution">
    <text evidence="2">Lacks conserved residue(s) required for the propagation of feature annotation.</text>
</comment>
<dbReference type="SUPFAM" id="SSF56496">
    <property type="entry name" value="Fibrinogen C-terminal domain-like"/>
    <property type="match status" value="1"/>
</dbReference>
<name>A0A8B6BXK2_MYTGA</name>
<dbReference type="AlphaFoldDB" id="A0A8B6BXK2"/>